<sequence>MESRRSQSTNFLILDSGYPLEPWLLKPYVGPATAEEILFNRLRSVRSTIERCNGVLKSRFRCLHQIGGCLVYTPYKMCQIILVCAVLHSTRFICQILKKTLKMMILKSMSQPVGAEVLTACAWKANAVRKKIA</sequence>
<accession>A0AAV6TXT6</accession>
<evidence type="ECO:0000313" key="10">
    <source>
        <dbReference type="Proteomes" id="UP000827092"/>
    </source>
</evidence>
<dbReference type="Proteomes" id="UP000827092">
    <property type="component" value="Unassembled WGS sequence"/>
</dbReference>
<keyword evidence="6" id="KW-0378">Hydrolase</keyword>
<keyword evidence="4" id="KW-0540">Nuclease</keyword>
<name>A0AAV6TXT6_9ARAC</name>
<comment type="cofactor">
    <cofactor evidence="1">
        <name>a divalent metal cation</name>
        <dbReference type="ChEBI" id="CHEBI:60240"/>
    </cofactor>
</comment>
<dbReference type="PANTHER" id="PTHR22930">
    <property type="match status" value="1"/>
</dbReference>
<dbReference type="InterPro" id="IPR045249">
    <property type="entry name" value="HARBI1-like"/>
</dbReference>
<dbReference type="EMBL" id="JAFNEN010000849">
    <property type="protein sequence ID" value="KAG8176800.1"/>
    <property type="molecule type" value="Genomic_DNA"/>
</dbReference>
<evidence type="ECO:0000256" key="7">
    <source>
        <dbReference type="ARBA" id="ARBA00023242"/>
    </source>
</evidence>
<evidence type="ECO:0000256" key="6">
    <source>
        <dbReference type="ARBA" id="ARBA00022801"/>
    </source>
</evidence>
<dbReference type="GO" id="GO:0016787">
    <property type="term" value="F:hydrolase activity"/>
    <property type="evidence" value="ECO:0007669"/>
    <property type="project" value="UniProtKB-KW"/>
</dbReference>
<organism evidence="9 10">
    <name type="scientific">Oedothorax gibbosus</name>
    <dbReference type="NCBI Taxonomy" id="931172"/>
    <lineage>
        <taxon>Eukaryota</taxon>
        <taxon>Metazoa</taxon>
        <taxon>Ecdysozoa</taxon>
        <taxon>Arthropoda</taxon>
        <taxon>Chelicerata</taxon>
        <taxon>Arachnida</taxon>
        <taxon>Araneae</taxon>
        <taxon>Araneomorphae</taxon>
        <taxon>Entelegynae</taxon>
        <taxon>Araneoidea</taxon>
        <taxon>Linyphiidae</taxon>
        <taxon>Erigoninae</taxon>
        <taxon>Oedothorax</taxon>
    </lineage>
</organism>
<evidence type="ECO:0000256" key="5">
    <source>
        <dbReference type="ARBA" id="ARBA00022723"/>
    </source>
</evidence>
<dbReference type="Pfam" id="PF13359">
    <property type="entry name" value="DDE_Tnp_4"/>
    <property type="match status" value="1"/>
</dbReference>
<dbReference type="PANTHER" id="PTHR22930:SF85">
    <property type="entry name" value="GH03217P-RELATED"/>
    <property type="match status" value="1"/>
</dbReference>
<comment type="subcellular location">
    <subcellularLocation>
        <location evidence="2">Nucleus</location>
    </subcellularLocation>
</comment>
<evidence type="ECO:0000256" key="3">
    <source>
        <dbReference type="ARBA" id="ARBA00006958"/>
    </source>
</evidence>
<reference evidence="9 10" key="1">
    <citation type="journal article" date="2022" name="Nat. Ecol. Evol.">
        <title>A masculinizing supergene underlies an exaggerated male reproductive morph in a spider.</title>
        <authorList>
            <person name="Hendrickx F."/>
            <person name="De Corte Z."/>
            <person name="Sonet G."/>
            <person name="Van Belleghem S.M."/>
            <person name="Kostlbacher S."/>
            <person name="Vangestel C."/>
        </authorList>
    </citation>
    <scope>NUCLEOTIDE SEQUENCE [LARGE SCALE GENOMIC DNA]</scope>
    <source>
        <strain evidence="9">W744_W776</strain>
    </source>
</reference>
<keyword evidence="7" id="KW-0539">Nucleus</keyword>
<dbReference type="GO" id="GO:0046872">
    <property type="term" value="F:metal ion binding"/>
    <property type="evidence" value="ECO:0007669"/>
    <property type="project" value="UniProtKB-KW"/>
</dbReference>
<dbReference type="GO" id="GO:0004518">
    <property type="term" value="F:nuclease activity"/>
    <property type="evidence" value="ECO:0007669"/>
    <property type="project" value="UniProtKB-KW"/>
</dbReference>
<comment type="caution">
    <text evidence="9">The sequence shown here is derived from an EMBL/GenBank/DDBJ whole genome shotgun (WGS) entry which is preliminary data.</text>
</comment>
<evidence type="ECO:0000313" key="9">
    <source>
        <dbReference type="EMBL" id="KAG8176800.1"/>
    </source>
</evidence>
<evidence type="ECO:0000256" key="1">
    <source>
        <dbReference type="ARBA" id="ARBA00001968"/>
    </source>
</evidence>
<comment type="similarity">
    <text evidence="3">Belongs to the HARBI1 family.</text>
</comment>
<evidence type="ECO:0000256" key="2">
    <source>
        <dbReference type="ARBA" id="ARBA00004123"/>
    </source>
</evidence>
<dbReference type="InterPro" id="IPR027806">
    <property type="entry name" value="HARBI1_dom"/>
</dbReference>
<proteinExistence type="inferred from homology"/>
<evidence type="ECO:0000256" key="4">
    <source>
        <dbReference type="ARBA" id="ARBA00022722"/>
    </source>
</evidence>
<dbReference type="AlphaFoldDB" id="A0AAV6TXT6"/>
<feature type="domain" description="DDE Tnp4" evidence="8">
    <location>
        <begin position="10"/>
        <end position="88"/>
    </location>
</feature>
<evidence type="ECO:0000259" key="8">
    <source>
        <dbReference type="Pfam" id="PF13359"/>
    </source>
</evidence>
<gene>
    <name evidence="9" type="ORF">JTE90_003428</name>
</gene>
<protein>
    <recommendedName>
        <fullName evidence="8">DDE Tnp4 domain-containing protein</fullName>
    </recommendedName>
</protein>
<keyword evidence="10" id="KW-1185">Reference proteome</keyword>
<keyword evidence="5" id="KW-0479">Metal-binding</keyword>
<dbReference type="GO" id="GO:0005634">
    <property type="term" value="C:nucleus"/>
    <property type="evidence" value="ECO:0007669"/>
    <property type="project" value="UniProtKB-SubCell"/>
</dbReference>